<organism evidence="2 3">
    <name type="scientific">Linum trigynum</name>
    <dbReference type="NCBI Taxonomy" id="586398"/>
    <lineage>
        <taxon>Eukaryota</taxon>
        <taxon>Viridiplantae</taxon>
        <taxon>Streptophyta</taxon>
        <taxon>Embryophyta</taxon>
        <taxon>Tracheophyta</taxon>
        <taxon>Spermatophyta</taxon>
        <taxon>Magnoliopsida</taxon>
        <taxon>eudicotyledons</taxon>
        <taxon>Gunneridae</taxon>
        <taxon>Pentapetalae</taxon>
        <taxon>rosids</taxon>
        <taxon>fabids</taxon>
        <taxon>Malpighiales</taxon>
        <taxon>Linaceae</taxon>
        <taxon>Linum</taxon>
    </lineage>
</organism>
<dbReference type="AlphaFoldDB" id="A0AAV2E7W1"/>
<sequence>MGFKLGVITWPDLKGDGAVSPKRRRKRRRAGAAFFRPVASLKGRRPFGPCVLGRREDGLEARVKQRKREEEQVAYREEEEATGLGLGPREKREGRVACGPEGGRREFVSSWMATDEGS</sequence>
<feature type="region of interest" description="Disordered" evidence="1">
    <location>
        <begin position="73"/>
        <end position="103"/>
    </location>
</feature>
<evidence type="ECO:0000313" key="2">
    <source>
        <dbReference type="EMBL" id="CAL1381917.1"/>
    </source>
</evidence>
<keyword evidence="3" id="KW-1185">Reference proteome</keyword>
<accession>A0AAV2E7W1</accession>
<gene>
    <name evidence="2" type="ORF">LTRI10_LOCUS23269</name>
</gene>
<dbReference type="EMBL" id="OZ034817">
    <property type="protein sequence ID" value="CAL1381917.1"/>
    <property type="molecule type" value="Genomic_DNA"/>
</dbReference>
<protein>
    <submittedName>
        <fullName evidence="2">Uncharacterized protein</fullName>
    </submittedName>
</protein>
<dbReference type="Proteomes" id="UP001497516">
    <property type="component" value="Chromosome 4"/>
</dbReference>
<reference evidence="2 3" key="1">
    <citation type="submission" date="2024-04" db="EMBL/GenBank/DDBJ databases">
        <authorList>
            <person name="Fracassetti M."/>
        </authorList>
    </citation>
    <scope>NUCLEOTIDE SEQUENCE [LARGE SCALE GENOMIC DNA]</scope>
</reference>
<evidence type="ECO:0000313" key="3">
    <source>
        <dbReference type="Proteomes" id="UP001497516"/>
    </source>
</evidence>
<evidence type="ECO:0000256" key="1">
    <source>
        <dbReference type="SAM" id="MobiDB-lite"/>
    </source>
</evidence>
<proteinExistence type="predicted"/>
<name>A0AAV2E7W1_9ROSI</name>